<evidence type="ECO:0000313" key="2">
    <source>
        <dbReference type="EMBL" id="EOM75910.1"/>
    </source>
</evidence>
<feature type="compositionally biased region" description="Polar residues" evidence="1">
    <location>
        <begin position="1"/>
        <end position="14"/>
    </location>
</feature>
<protein>
    <submittedName>
        <fullName evidence="2">Uncharacterized protein</fullName>
    </submittedName>
</protein>
<comment type="caution">
    <text evidence="2">The sequence shown here is derived from an EMBL/GenBank/DDBJ whole genome shotgun (WGS) entry which is preliminary data.</text>
</comment>
<sequence>MGSVSAVGSVNTQLAPDGVGEDGTVESAAIGANTRERGATDG</sequence>
<accession>R7WKV4</accession>
<organism evidence="2 3">
    <name type="scientific">Rhodococcus rhodnii LMG 5362</name>
    <dbReference type="NCBI Taxonomy" id="1273125"/>
    <lineage>
        <taxon>Bacteria</taxon>
        <taxon>Bacillati</taxon>
        <taxon>Actinomycetota</taxon>
        <taxon>Actinomycetes</taxon>
        <taxon>Mycobacteriales</taxon>
        <taxon>Nocardiaceae</taxon>
        <taxon>Rhodococcus</taxon>
    </lineage>
</organism>
<dbReference type="AlphaFoldDB" id="R7WKV4"/>
<keyword evidence="3" id="KW-1185">Reference proteome</keyword>
<evidence type="ECO:0000256" key="1">
    <source>
        <dbReference type="SAM" id="MobiDB-lite"/>
    </source>
</evidence>
<name>R7WKV4_9NOCA</name>
<reference evidence="2 3" key="1">
    <citation type="journal article" date="2013" name="Genome Announc.">
        <title>Draft Genome Sequence of Rhodococcus rhodnii Strain LMG5362, a Symbiont of Rhodnius prolixus (Hemiptera, Reduviidae, Triatominae), the Principle Vector of Trypanosoma cruzi.</title>
        <authorList>
            <person name="Pachebat J.A."/>
            <person name="van Keulen G."/>
            <person name="Whitten M.M."/>
            <person name="Girdwood S."/>
            <person name="Del Sol R."/>
            <person name="Dyson P.J."/>
            <person name="Facey P.D."/>
        </authorList>
    </citation>
    <scope>NUCLEOTIDE SEQUENCE [LARGE SCALE GENOMIC DNA]</scope>
    <source>
        <strain evidence="2 3">LMG 5362</strain>
    </source>
</reference>
<dbReference type="Proteomes" id="UP000013525">
    <property type="component" value="Unassembled WGS sequence"/>
</dbReference>
<evidence type="ECO:0000313" key="3">
    <source>
        <dbReference type="Proteomes" id="UP000013525"/>
    </source>
</evidence>
<proteinExistence type="predicted"/>
<dbReference type="PATRIC" id="fig|1273125.3.peg.2692"/>
<dbReference type="EMBL" id="APMY01000079">
    <property type="protein sequence ID" value="EOM75910.1"/>
    <property type="molecule type" value="Genomic_DNA"/>
</dbReference>
<feature type="region of interest" description="Disordered" evidence="1">
    <location>
        <begin position="1"/>
        <end position="42"/>
    </location>
</feature>
<gene>
    <name evidence="2" type="ORF">Rrhod_2822</name>
</gene>